<dbReference type="KEGG" id="dha:DEHA2F06292g"/>
<feature type="domain" description="F-box" evidence="1">
    <location>
        <begin position="24"/>
        <end position="72"/>
    </location>
</feature>
<reference evidence="2 3" key="1">
    <citation type="journal article" date="2004" name="Nature">
        <title>Genome evolution in yeasts.</title>
        <authorList>
            <consortium name="Genolevures"/>
            <person name="Dujon B."/>
            <person name="Sherman D."/>
            <person name="Fischer G."/>
            <person name="Durrens P."/>
            <person name="Casaregola S."/>
            <person name="Lafontaine I."/>
            <person name="de Montigny J."/>
            <person name="Marck C."/>
            <person name="Neuveglise C."/>
            <person name="Talla E."/>
            <person name="Goffard N."/>
            <person name="Frangeul L."/>
            <person name="Aigle M."/>
            <person name="Anthouard V."/>
            <person name="Babour A."/>
            <person name="Barbe V."/>
            <person name="Barnay S."/>
            <person name="Blanchin S."/>
            <person name="Beckerich J.M."/>
            <person name="Beyne E."/>
            <person name="Bleykasten C."/>
            <person name="Boisrame A."/>
            <person name="Boyer J."/>
            <person name="Cattolico L."/>
            <person name="Confanioleri F."/>
            <person name="de Daruvar A."/>
            <person name="Despons L."/>
            <person name="Fabre E."/>
            <person name="Fairhead C."/>
            <person name="Ferry-Dumazet H."/>
            <person name="Groppi A."/>
            <person name="Hantraye F."/>
            <person name="Hennequin C."/>
            <person name="Jauniaux N."/>
            <person name="Joyet P."/>
            <person name="Kachouri R."/>
            <person name="Kerrest A."/>
            <person name="Koszul R."/>
            <person name="Lemaire M."/>
            <person name="Lesur I."/>
            <person name="Ma L."/>
            <person name="Muller H."/>
            <person name="Nicaud J.M."/>
            <person name="Nikolski M."/>
            <person name="Oztas S."/>
            <person name="Ozier-Kalogeropoulos O."/>
            <person name="Pellenz S."/>
            <person name="Potier S."/>
            <person name="Richard G.F."/>
            <person name="Straub M.L."/>
            <person name="Suleau A."/>
            <person name="Swennene D."/>
            <person name="Tekaia F."/>
            <person name="Wesolowski-Louvel M."/>
            <person name="Westhof E."/>
            <person name="Wirth B."/>
            <person name="Zeniou-Meyer M."/>
            <person name="Zivanovic I."/>
            <person name="Bolotin-Fukuhara M."/>
            <person name="Thierry A."/>
            <person name="Bouchier C."/>
            <person name="Caudron B."/>
            <person name="Scarpelli C."/>
            <person name="Gaillardin C."/>
            <person name="Weissenbach J."/>
            <person name="Wincker P."/>
            <person name="Souciet J.L."/>
        </authorList>
    </citation>
    <scope>NUCLEOTIDE SEQUENCE [LARGE SCALE GENOMIC DNA]</scope>
    <source>
        <strain evidence="3">ATCC 36239 / CBS 767 / BCRC 21394 / JCM 1990 / NBRC 0083 / IGC 2968</strain>
    </source>
</reference>
<dbReference type="VEuPathDB" id="FungiDB:DEHA2F06292g"/>
<dbReference type="RefSeq" id="XP_460634.2">
    <property type="nucleotide sequence ID" value="XM_460634.1"/>
</dbReference>
<dbReference type="CDD" id="cd09917">
    <property type="entry name" value="F-box_SF"/>
    <property type="match status" value="1"/>
</dbReference>
<name>Q6BMD7_DEBHA</name>
<dbReference type="SUPFAM" id="SSF81383">
    <property type="entry name" value="F-box domain"/>
    <property type="match status" value="1"/>
</dbReference>
<keyword evidence="3" id="KW-1185">Reference proteome</keyword>
<dbReference type="OMA" id="QFATIHL"/>
<dbReference type="Pfam" id="PF12937">
    <property type="entry name" value="F-box-like"/>
    <property type="match status" value="1"/>
</dbReference>
<dbReference type="HOGENOM" id="CLU_548738_0_0_1"/>
<proteinExistence type="predicted"/>
<accession>Q6BMD7</accession>
<dbReference type="GeneID" id="2903139"/>
<sequence length="484" mass="55361">MKKYQLIGRKKVFTKSKASVNYPTAHLCSLPVEILMEVFNCLENDLKTLLKLSLVCNKFHLIINKNFLYNNIIITNPRRFSKFSQTHLPSASHSITRRFGYNEPSNNINLVKSVHFINPPTRNSTNRKTKIAGTYDVESVQSTDEEASFDEYIHSFTNLLKEAYGLKTITISEISPEFSFPHDIPGDSSSVFSSFKSKRPPRTLGKLVLKVQSGWSIPFRTSHISSLFNVYGAIDELVLHNFVLDDSKLTSSSKIGGINKLVLFSCIYSNSLSKKVPNQKKRCPDILAEVTELRLLNILSGSDLSVIDVIKQNGKLSKLTLDLDSQVFYSMTKNSSNEKQFNFARYNLFFKLLCSGQGFYANLTELELINFDLFDSFRHKHKIKEEDEDNDDWVAPSTDTFESLLTYLSTIQNLSIVLKERPKKVRTCIKCGFTKSEQPDKKIHSLNNREWSILLHPLLSENEDCTVKIFDHKGNRVFVRSKYI</sequence>
<dbReference type="Proteomes" id="UP000000599">
    <property type="component" value="Chromosome F"/>
</dbReference>
<protein>
    <submittedName>
        <fullName evidence="2">DEHA2F06292p</fullName>
    </submittedName>
</protein>
<dbReference type="SMART" id="SM00256">
    <property type="entry name" value="FBOX"/>
    <property type="match status" value="1"/>
</dbReference>
<dbReference type="STRING" id="284592.Q6BMD7"/>
<dbReference type="AlphaFoldDB" id="Q6BMD7"/>
<dbReference type="EMBL" id="CR382138">
    <property type="protein sequence ID" value="CAG88962.2"/>
    <property type="molecule type" value="Genomic_DNA"/>
</dbReference>
<evidence type="ECO:0000259" key="1">
    <source>
        <dbReference type="PROSITE" id="PS50181"/>
    </source>
</evidence>
<dbReference type="InterPro" id="IPR001810">
    <property type="entry name" value="F-box_dom"/>
</dbReference>
<dbReference type="InParanoid" id="Q6BMD7"/>
<evidence type="ECO:0000313" key="3">
    <source>
        <dbReference type="Proteomes" id="UP000000599"/>
    </source>
</evidence>
<dbReference type="eggNOG" id="ENOG502R6C6">
    <property type="taxonomic scope" value="Eukaryota"/>
</dbReference>
<dbReference type="OrthoDB" id="4025621at2759"/>
<organism evidence="2 3">
    <name type="scientific">Debaryomyces hansenii (strain ATCC 36239 / CBS 767 / BCRC 21394 / JCM 1990 / NBRC 0083 / IGC 2968)</name>
    <name type="common">Yeast</name>
    <name type="synonym">Torulaspora hansenii</name>
    <dbReference type="NCBI Taxonomy" id="284592"/>
    <lineage>
        <taxon>Eukaryota</taxon>
        <taxon>Fungi</taxon>
        <taxon>Dikarya</taxon>
        <taxon>Ascomycota</taxon>
        <taxon>Saccharomycotina</taxon>
        <taxon>Pichiomycetes</taxon>
        <taxon>Debaryomycetaceae</taxon>
        <taxon>Debaryomyces</taxon>
    </lineage>
</organism>
<dbReference type="PROSITE" id="PS50181">
    <property type="entry name" value="FBOX"/>
    <property type="match status" value="1"/>
</dbReference>
<evidence type="ECO:0000313" key="2">
    <source>
        <dbReference type="EMBL" id="CAG88962.2"/>
    </source>
</evidence>
<gene>
    <name evidence="2" type="ordered locus">DEHA2F06292g</name>
</gene>
<dbReference type="InterPro" id="IPR036047">
    <property type="entry name" value="F-box-like_dom_sf"/>
</dbReference>
<dbReference type="Gene3D" id="1.20.1280.50">
    <property type="match status" value="1"/>
</dbReference>